<name>A0A4C1Z7S8_EUMVA</name>
<feature type="region of interest" description="Disordered" evidence="1">
    <location>
        <begin position="124"/>
        <end position="176"/>
    </location>
</feature>
<organism evidence="2 3">
    <name type="scientific">Eumeta variegata</name>
    <name type="common">Bagworm moth</name>
    <name type="synonym">Eumeta japonica</name>
    <dbReference type="NCBI Taxonomy" id="151549"/>
    <lineage>
        <taxon>Eukaryota</taxon>
        <taxon>Metazoa</taxon>
        <taxon>Ecdysozoa</taxon>
        <taxon>Arthropoda</taxon>
        <taxon>Hexapoda</taxon>
        <taxon>Insecta</taxon>
        <taxon>Pterygota</taxon>
        <taxon>Neoptera</taxon>
        <taxon>Endopterygota</taxon>
        <taxon>Lepidoptera</taxon>
        <taxon>Glossata</taxon>
        <taxon>Ditrysia</taxon>
        <taxon>Tineoidea</taxon>
        <taxon>Psychidae</taxon>
        <taxon>Oiketicinae</taxon>
        <taxon>Eumeta</taxon>
    </lineage>
</organism>
<protein>
    <submittedName>
        <fullName evidence="2">Uncharacterized protein</fullName>
    </submittedName>
</protein>
<dbReference type="Proteomes" id="UP000299102">
    <property type="component" value="Unassembled WGS sequence"/>
</dbReference>
<feature type="region of interest" description="Disordered" evidence="1">
    <location>
        <begin position="68"/>
        <end position="91"/>
    </location>
</feature>
<dbReference type="EMBL" id="BGZK01001618">
    <property type="protein sequence ID" value="GBP83372.1"/>
    <property type="molecule type" value="Genomic_DNA"/>
</dbReference>
<accession>A0A4C1Z7S8</accession>
<comment type="caution">
    <text evidence="2">The sequence shown here is derived from an EMBL/GenBank/DDBJ whole genome shotgun (WGS) entry which is preliminary data.</text>
</comment>
<evidence type="ECO:0000313" key="3">
    <source>
        <dbReference type="Proteomes" id="UP000299102"/>
    </source>
</evidence>
<sequence>MSLTLHGGRDRRRGKLVLASGDTFETGHLRFAETQSRVSTHEPPGLNVTPAFAQYLSVFRDEAVDDSVIGAPPARSKGRGSDLDESCNSRPSSLTLTKQVVQWTSLSWSENVYDEGVMKLLPKRCEGGNSRKSSILINKSPQVKSDDKGPAPRPPNSRENVKQTVPELIPRAHMYR</sequence>
<proteinExistence type="predicted"/>
<dbReference type="AlphaFoldDB" id="A0A4C1Z7S8"/>
<keyword evidence="3" id="KW-1185">Reference proteome</keyword>
<evidence type="ECO:0000313" key="2">
    <source>
        <dbReference type="EMBL" id="GBP83372.1"/>
    </source>
</evidence>
<evidence type="ECO:0000256" key="1">
    <source>
        <dbReference type="SAM" id="MobiDB-lite"/>
    </source>
</evidence>
<reference evidence="2 3" key="1">
    <citation type="journal article" date="2019" name="Commun. Biol.">
        <title>The bagworm genome reveals a unique fibroin gene that provides high tensile strength.</title>
        <authorList>
            <person name="Kono N."/>
            <person name="Nakamura H."/>
            <person name="Ohtoshi R."/>
            <person name="Tomita M."/>
            <person name="Numata K."/>
            <person name="Arakawa K."/>
        </authorList>
    </citation>
    <scope>NUCLEOTIDE SEQUENCE [LARGE SCALE GENOMIC DNA]</scope>
</reference>
<gene>
    <name evidence="2" type="ORF">EVAR_91045_1</name>
</gene>
<feature type="compositionally biased region" description="Polar residues" evidence="1">
    <location>
        <begin position="130"/>
        <end position="143"/>
    </location>
</feature>